<protein>
    <recommendedName>
        <fullName evidence="1">Signal peptidase I</fullName>
        <ecNumber evidence="1">3.4.21.89</ecNumber>
    </recommendedName>
</protein>
<sequence>LAVFGLARLGVINPLVVISGSMEPGISRGDLLIDTRVAVADLEVGQVVSIAPDADHMPVSHRIVDIQRDGDQALLQLKGDANSSVDAPVYQASGEVWAPKWRIPVVGYVIVKLIRPQVMIPLAVALAAMMVFVMVPPSPRGTRGINRGGLPARLRARRRDRATA</sequence>
<dbReference type="GO" id="GO:0004252">
    <property type="term" value="F:serine-type endopeptidase activity"/>
    <property type="evidence" value="ECO:0007669"/>
    <property type="project" value="UniProtKB-UniRule"/>
</dbReference>
<dbReference type="GO" id="GO:0006465">
    <property type="term" value="P:signal peptide processing"/>
    <property type="evidence" value="ECO:0007669"/>
    <property type="project" value="UniProtKB-UniRule"/>
</dbReference>
<dbReference type="Proteomes" id="UP000260925">
    <property type="component" value="Unassembled WGS sequence"/>
</dbReference>
<dbReference type="GO" id="GO:0016020">
    <property type="term" value="C:membrane"/>
    <property type="evidence" value="ECO:0007669"/>
    <property type="project" value="UniProtKB-UniRule"/>
</dbReference>
<reference evidence="4 5" key="1">
    <citation type="journal article" date="2018" name="Nat. Biotechnol.">
        <title>A standardized bacterial taxonomy based on genome phylogeny substantially revises the tree of life.</title>
        <authorList>
            <person name="Parks D.H."/>
            <person name="Chuvochina M."/>
            <person name="Waite D.W."/>
            <person name="Rinke C."/>
            <person name="Skarshewski A."/>
            <person name="Chaumeil P.A."/>
            <person name="Hugenholtz P."/>
        </authorList>
    </citation>
    <scope>NUCLEOTIDE SEQUENCE [LARGE SCALE GENOMIC DNA]</scope>
    <source>
        <strain evidence="4">UBA9851</strain>
    </source>
</reference>
<dbReference type="PANTHER" id="PTHR10806">
    <property type="entry name" value="SIGNAL PEPTIDASE COMPLEX CATALYTIC SUBUNIT SEC11"/>
    <property type="match status" value="1"/>
</dbReference>
<feature type="region of interest" description="Disordered" evidence="2">
    <location>
        <begin position="144"/>
        <end position="164"/>
    </location>
</feature>
<name>A0A3B9QRL7_9CORY</name>
<comment type="caution">
    <text evidence="4">The sequence shown here is derived from an EMBL/GenBank/DDBJ whole genome shotgun (WGS) entry which is preliminary data.</text>
</comment>
<evidence type="ECO:0000256" key="3">
    <source>
        <dbReference type="SAM" id="Phobius"/>
    </source>
</evidence>
<keyword evidence="3" id="KW-1133">Transmembrane helix</keyword>
<dbReference type="PANTHER" id="PTHR10806:SF6">
    <property type="entry name" value="SIGNAL PEPTIDASE COMPLEX CATALYTIC SUBUNIT SEC11"/>
    <property type="match status" value="1"/>
</dbReference>
<dbReference type="EC" id="3.4.21.89" evidence="1"/>
<evidence type="ECO:0000256" key="2">
    <source>
        <dbReference type="SAM" id="MobiDB-lite"/>
    </source>
</evidence>
<dbReference type="InterPro" id="IPR019533">
    <property type="entry name" value="Peptidase_S26"/>
</dbReference>
<evidence type="ECO:0000313" key="4">
    <source>
        <dbReference type="EMBL" id="HAF71631.1"/>
    </source>
</evidence>
<feature type="non-terminal residue" evidence="4">
    <location>
        <position position="1"/>
    </location>
</feature>
<keyword evidence="3" id="KW-0472">Membrane</keyword>
<feature type="compositionally biased region" description="Basic residues" evidence="2">
    <location>
        <begin position="154"/>
        <end position="164"/>
    </location>
</feature>
<evidence type="ECO:0000256" key="1">
    <source>
        <dbReference type="NCBIfam" id="TIGR02228"/>
    </source>
</evidence>
<feature type="transmembrane region" description="Helical" evidence="3">
    <location>
        <begin position="118"/>
        <end position="135"/>
    </location>
</feature>
<accession>A0A3B9QRL7</accession>
<proteinExistence type="predicted"/>
<organism evidence="4 5">
    <name type="scientific">Corynebacterium variabile</name>
    <dbReference type="NCBI Taxonomy" id="1727"/>
    <lineage>
        <taxon>Bacteria</taxon>
        <taxon>Bacillati</taxon>
        <taxon>Actinomycetota</taxon>
        <taxon>Actinomycetes</taxon>
        <taxon>Mycobacteriales</taxon>
        <taxon>Corynebacteriaceae</taxon>
        <taxon>Corynebacterium</taxon>
    </lineage>
</organism>
<dbReference type="GO" id="GO:0009003">
    <property type="term" value="F:signal peptidase activity"/>
    <property type="evidence" value="ECO:0007669"/>
    <property type="project" value="UniProtKB-EC"/>
</dbReference>
<dbReference type="NCBIfam" id="TIGR02228">
    <property type="entry name" value="sigpep_I_arch"/>
    <property type="match status" value="1"/>
</dbReference>
<evidence type="ECO:0000313" key="5">
    <source>
        <dbReference type="Proteomes" id="UP000260925"/>
    </source>
</evidence>
<dbReference type="InterPro" id="IPR001733">
    <property type="entry name" value="Peptidase_S26B"/>
</dbReference>
<dbReference type="CDD" id="cd06530">
    <property type="entry name" value="S26_SPase_I"/>
    <property type="match status" value="1"/>
</dbReference>
<keyword evidence="3" id="KW-0812">Transmembrane</keyword>
<gene>
    <name evidence="4" type="ORF">DCL06_00415</name>
</gene>
<dbReference type="AlphaFoldDB" id="A0A3B9QRL7"/>
<dbReference type="EMBL" id="DMDD01000014">
    <property type="protein sequence ID" value="HAF71631.1"/>
    <property type="molecule type" value="Genomic_DNA"/>
</dbReference>
<dbReference type="PRINTS" id="PR00728">
    <property type="entry name" value="SIGNALPTASE"/>
</dbReference>